<keyword evidence="3" id="KW-0378">Hydrolase</keyword>
<dbReference type="InterPro" id="IPR039104">
    <property type="entry name" value="6PGL"/>
</dbReference>
<evidence type="ECO:0000259" key="2">
    <source>
        <dbReference type="Pfam" id="PF01182"/>
    </source>
</evidence>
<comment type="similarity">
    <text evidence="1">Belongs to the glucosamine/galactosamine-6-phosphate isomerase family. 6-phosphogluconolactonase subfamily.</text>
</comment>
<dbReference type="EMBL" id="UOFT01000047">
    <property type="protein sequence ID" value="VAW95496.1"/>
    <property type="molecule type" value="Genomic_DNA"/>
</dbReference>
<dbReference type="PANTHER" id="PTHR11054:SF0">
    <property type="entry name" value="6-PHOSPHOGLUCONOLACTONASE"/>
    <property type="match status" value="1"/>
</dbReference>
<dbReference type="InterPro" id="IPR005900">
    <property type="entry name" value="6-phosphogluconolactonase_DevB"/>
</dbReference>
<organism evidence="3">
    <name type="scientific">hydrothermal vent metagenome</name>
    <dbReference type="NCBI Taxonomy" id="652676"/>
    <lineage>
        <taxon>unclassified sequences</taxon>
        <taxon>metagenomes</taxon>
        <taxon>ecological metagenomes</taxon>
    </lineage>
</organism>
<dbReference type="GO" id="GO:0017057">
    <property type="term" value="F:6-phosphogluconolactonase activity"/>
    <property type="evidence" value="ECO:0007669"/>
    <property type="project" value="UniProtKB-EC"/>
</dbReference>
<dbReference type="GO" id="GO:0005975">
    <property type="term" value="P:carbohydrate metabolic process"/>
    <property type="evidence" value="ECO:0007669"/>
    <property type="project" value="InterPro"/>
</dbReference>
<dbReference type="InterPro" id="IPR006148">
    <property type="entry name" value="Glc/Gal-6P_isomerase"/>
</dbReference>
<evidence type="ECO:0000256" key="1">
    <source>
        <dbReference type="ARBA" id="ARBA00010662"/>
    </source>
</evidence>
<protein>
    <submittedName>
        <fullName evidence="3">6-phosphogluconolactonase, eukaryotic type</fullName>
        <ecNumber evidence="3">3.1.1.31</ecNumber>
    </submittedName>
</protein>
<sequence length="222" mass="24789">MHKWFVYKEFKQAAKAAAEFISDKIEASIQQKNICRVALPGGNTPKYCLAYLADKKLPWEKVHWYLGDERFFPAGHAERNDVMLDKYLWSKITDTHIYRIQTEKGVEEAAAAYRDVIAGFDCFDLAFLGIGEDGHTASLFPGNDALGDTRSVIPIYHSPKPPGERVSLSVETLKRTLNRVVLVGGKEKASIIARIKAGEPLPINCLGGIYWFVDEEVVASSI</sequence>
<dbReference type="SUPFAM" id="SSF100950">
    <property type="entry name" value="NagB/RpiA/CoA transferase-like"/>
    <property type="match status" value="1"/>
</dbReference>
<dbReference type="Gene3D" id="3.40.50.1360">
    <property type="match status" value="1"/>
</dbReference>
<dbReference type="GO" id="GO:0006098">
    <property type="term" value="P:pentose-phosphate shunt"/>
    <property type="evidence" value="ECO:0007669"/>
    <property type="project" value="InterPro"/>
</dbReference>
<dbReference type="PANTHER" id="PTHR11054">
    <property type="entry name" value="6-PHOSPHOGLUCONOLACTONASE"/>
    <property type="match status" value="1"/>
</dbReference>
<accession>A0A3B1ARZ3</accession>
<proteinExistence type="inferred from homology"/>
<dbReference type="EC" id="3.1.1.31" evidence="3"/>
<reference evidence="3" key="1">
    <citation type="submission" date="2018-06" db="EMBL/GenBank/DDBJ databases">
        <authorList>
            <person name="Zhirakovskaya E."/>
        </authorList>
    </citation>
    <scope>NUCLEOTIDE SEQUENCE</scope>
</reference>
<dbReference type="InterPro" id="IPR037171">
    <property type="entry name" value="NagB/RpiA_transferase-like"/>
</dbReference>
<dbReference type="AlphaFoldDB" id="A0A3B1ARZ3"/>
<name>A0A3B1ARZ3_9ZZZZ</name>
<dbReference type="NCBIfam" id="TIGR01198">
    <property type="entry name" value="pgl"/>
    <property type="match status" value="1"/>
</dbReference>
<gene>
    <name evidence="3" type="ORF">MNBD_GAMMA23-298</name>
</gene>
<feature type="domain" description="Glucosamine/galactosamine-6-phosphate isomerase" evidence="2">
    <location>
        <begin position="11"/>
        <end position="204"/>
    </location>
</feature>
<dbReference type="Pfam" id="PF01182">
    <property type="entry name" value="Glucosamine_iso"/>
    <property type="match status" value="1"/>
</dbReference>
<evidence type="ECO:0000313" key="3">
    <source>
        <dbReference type="EMBL" id="VAW95496.1"/>
    </source>
</evidence>
<dbReference type="CDD" id="cd01400">
    <property type="entry name" value="6PGL"/>
    <property type="match status" value="1"/>
</dbReference>